<evidence type="ECO:0000313" key="1">
    <source>
        <dbReference type="EMBL" id="KAG7130385.1"/>
    </source>
</evidence>
<name>A0A8I2ZHK0_VERLO</name>
<dbReference type="AlphaFoldDB" id="A0A8I2ZHK0"/>
<accession>A0A8I2ZHK0</accession>
<proteinExistence type="predicted"/>
<dbReference type="OrthoDB" id="190105at2759"/>
<protein>
    <submittedName>
        <fullName evidence="1">WD repeat-containing protein pop2 like</fullName>
    </submittedName>
</protein>
<sequence length="79" mass="8996">MWDIRTGEHVQNLLTDLSGVWQVKFDERRCVAAVQRGNLTYIEILDFGAVRDGQPPEELGERKLLNEAEHSTLMAAEDL</sequence>
<dbReference type="EMBL" id="JAEMWZ010000229">
    <property type="protein sequence ID" value="KAG7130385.1"/>
    <property type="molecule type" value="Genomic_DNA"/>
</dbReference>
<reference evidence="1" key="1">
    <citation type="journal article" date="2021" name="Mol. Plant Pathol.">
        <title>A 20-kb lineage-specific genomic region tames virulence in pathogenic amphidiploid Verticillium longisporum.</title>
        <authorList>
            <person name="Harting R."/>
            <person name="Starke J."/>
            <person name="Kusch H."/>
            <person name="Poggeler S."/>
            <person name="Maurus I."/>
            <person name="Schluter R."/>
            <person name="Landesfeind M."/>
            <person name="Bulla I."/>
            <person name="Nowrousian M."/>
            <person name="de Jonge R."/>
            <person name="Stahlhut G."/>
            <person name="Hoff K.J."/>
            <person name="Asshauer K.P."/>
            <person name="Thurmer A."/>
            <person name="Stanke M."/>
            <person name="Daniel R."/>
            <person name="Morgenstern B."/>
            <person name="Thomma B.P.H.J."/>
            <person name="Kronstad J.W."/>
            <person name="Braus-Stromeyer S.A."/>
            <person name="Braus G.H."/>
        </authorList>
    </citation>
    <scope>NUCLEOTIDE SEQUENCE</scope>
    <source>
        <strain evidence="1">Vl32</strain>
    </source>
</reference>
<dbReference type="Proteomes" id="UP000689129">
    <property type="component" value="Unassembled WGS sequence"/>
</dbReference>
<evidence type="ECO:0000313" key="2">
    <source>
        <dbReference type="Proteomes" id="UP000689129"/>
    </source>
</evidence>
<comment type="caution">
    <text evidence="1">The sequence shown here is derived from an EMBL/GenBank/DDBJ whole genome shotgun (WGS) entry which is preliminary data.</text>
</comment>
<organism evidence="1 2">
    <name type="scientific">Verticillium longisporum</name>
    <name type="common">Verticillium dahliae var. longisporum</name>
    <dbReference type="NCBI Taxonomy" id="100787"/>
    <lineage>
        <taxon>Eukaryota</taxon>
        <taxon>Fungi</taxon>
        <taxon>Dikarya</taxon>
        <taxon>Ascomycota</taxon>
        <taxon>Pezizomycotina</taxon>
        <taxon>Sordariomycetes</taxon>
        <taxon>Hypocreomycetidae</taxon>
        <taxon>Glomerellales</taxon>
        <taxon>Plectosphaerellaceae</taxon>
        <taxon>Verticillium</taxon>
    </lineage>
</organism>
<gene>
    <name evidence="1" type="ORF">HYQ45_010765</name>
</gene>